<feature type="region of interest" description="Disordered" evidence="1">
    <location>
        <begin position="90"/>
        <end position="112"/>
    </location>
</feature>
<comment type="caution">
    <text evidence="2">The sequence shown here is derived from an EMBL/GenBank/DDBJ whole genome shotgun (WGS) entry which is preliminary data.</text>
</comment>
<feature type="compositionally biased region" description="Polar residues" evidence="1">
    <location>
        <begin position="102"/>
        <end position="112"/>
    </location>
</feature>
<dbReference type="Proteomes" id="UP001434883">
    <property type="component" value="Unassembled WGS sequence"/>
</dbReference>
<sequence length="112" mass="12499">MRGLFKSTHAPCFLTKYLLTRCSYQFSISLLVSFTFDILPGPVSTSHVICCSRYPSSQRATGVGEKFLPQIKWSEIKMLPQHVPLAGDFEGDKPSRCARRNASVSQNNKSTV</sequence>
<evidence type="ECO:0000313" key="2">
    <source>
        <dbReference type="EMBL" id="MEQ2195209.1"/>
    </source>
</evidence>
<protein>
    <submittedName>
        <fullName evidence="2">Uncharacterized protein</fullName>
    </submittedName>
</protein>
<evidence type="ECO:0000256" key="1">
    <source>
        <dbReference type="SAM" id="MobiDB-lite"/>
    </source>
</evidence>
<evidence type="ECO:0000313" key="3">
    <source>
        <dbReference type="Proteomes" id="UP001434883"/>
    </source>
</evidence>
<proteinExistence type="predicted"/>
<gene>
    <name evidence="2" type="ORF">XENOCAPTIV_009086</name>
</gene>
<keyword evidence="3" id="KW-1185">Reference proteome</keyword>
<reference evidence="2 3" key="1">
    <citation type="submission" date="2021-06" db="EMBL/GenBank/DDBJ databases">
        <authorList>
            <person name="Palmer J.M."/>
        </authorList>
    </citation>
    <scope>NUCLEOTIDE SEQUENCE [LARGE SCALE GENOMIC DNA]</scope>
    <source>
        <strain evidence="2 3">XC_2019</strain>
        <tissue evidence="2">Muscle</tissue>
    </source>
</reference>
<name>A0ABV0QHA5_9TELE</name>
<accession>A0ABV0QHA5</accession>
<organism evidence="2 3">
    <name type="scientific">Xenoophorus captivus</name>
    <dbReference type="NCBI Taxonomy" id="1517983"/>
    <lineage>
        <taxon>Eukaryota</taxon>
        <taxon>Metazoa</taxon>
        <taxon>Chordata</taxon>
        <taxon>Craniata</taxon>
        <taxon>Vertebrata</taxon>
        <taxon>Euteleostomi</taxon>
        <taxon>Actinopterygii</taxon>
        <taxon>Neopterygii</taxon>
        <taxon>Teleostei</taxon>
        <taxon>Neoteleostei</taxon>
        <taxon>Acanthomorphata</taxon>
        <taxon>Ovalentaria</taxon>
        <taxon>Atherinomorphae</taxon>
        <taxon>Cyprinodontiformes</taxon>
        <taxon>Goodeidae</taxon>
        <taxon>Xenoophorus</taxon>
    </lineage>
</organism>
<dbReference type="EMBL" id="JAHRIN010010483">
    <property type="protein sequence ID" value="MEQ2195209.1"/>
    <property type="molecule type" value="Genomic_DNA"/>
</dbReference>